<dbReference type="SUPFAM" id="SSF117143">
    <property type="entry name" value="Flagellar hook protein flgE"/>
    <property type="match status" value="1"/>
</dbReference>
<evidence type="ECO:0000313" key="12">
    <source>
        <dbReference type="EMBL" id="KPB00705.1"/>
    </source>
</evidence>
<evidence type="ECO:0000256" key="7">
    <source>
        <dbReference type="NCBIfam" id="TIGR02488"/>
    </source>
</evidence>
<dbReference type="OrthoDB" id="9804559at2"/>
<evidence type="ECO:0000259" key="11">
    <source>
        <dbReference type="Pfam" id="PF22692"/>
    </source>
</evidence>
<dbReference type="STRING" id="1514904.SU32_11820"/>
<keyword evidence="13" id="KW-1185">Reference proteome</keyword>
<dbReference type="NCBIfam" id="TIGR02488">
    <property type="entry name" value="flgG_G_neg"/>
    <property type="match status" value="1"/>
</dbReference>
<evidence type="ECO:0000256" key="3">
    <source>
        <dbReference type="ARBA" id="ARBA00017948"/>
    </source>
</evidence>
<keyword evidence="12" id="KW-0282">Flagellum</keyword>
<dbReference type="InterPro" id="IPR001444">
    <property type="entry name" value="Flag_bb_rod_N"/>
</dbReference>
<sequence length="262" mass="27472">MKALSIAATGMNAQQTNLEVIANNIANVNTTGFKRARAEFSDLLYQTERAAGTPTRANAGIVPEGTNIGLGVRTAAVRNVHLQGALQSTGNRLDVALTGNGWFQVDGPGGQTVYTRAGAFNTNAEGQLVTSDGYTVQPNITVPENTVEVVINQSGQVFARLDDQIQMQELGQLTLATFANDAGLKALGSNQFAETEASGEALVGVPGDPGYATIQQGYLEGSNVDPVKEITELIAAQRGYEMNSKVIQAADQMAGVVSNGLR</sequence>
<keyword evidence="12" id="KW-0969">Cilium</keyword>
<dbReference type="Pfam" id="PF00460">
    <property type="entry name" value="Flg_bb_rod"/>
    <property type="match status" value="1"/>
</dbReference>
<evidence type="ECO:0000259" key="9">
    <source>
        <dbReference type="Pfam" id="PF00460"/>
    </source>
</evidence>
<dbReference type="InterPro" id="IPR020013">
    <property type="entry name" value="Flagellar_FlgE/F/G"/>
</dbReference>
<evidence type="ECO:0000256" key="5">
    <source>
        <dbReference type="ARBA" id="ARBA00025933"/>
    </source>
</evidence>
<dbReference type="PROSITE" id="PS00588">
    <property type="entry name" value="FLAGELLA_BB_ROD"/>
    <property type="match status" value="1"/>
</dbReference>
<keyword evidence="12" id="KW-0966">Cell projection</keyword>
<dbReference type="AlphaFoldDB" id="A0A0N0E730"/>
<comment type="subunit">
    <text evidence="5 8">The basal body constitutes a major portion of the flagellar organelle and consists of four rings (L,P,S, and M) mounted on a central rod. The rod consists of about 26 subunits of FlgG in the distal portion, and FlgB, FlgC and FlgF are thought to build up the proximal portion of the rod with about 6 subunits each.</text>
</comment>
<evidence type="ECO:0000256" key="2">
    <source>
        <dbReference type="ARBA" id="ARBA00009677"/>
    </source>
</evidence>
<evidence type="ECO:0000256" key="1">
    <source>
        <dbReference type="ARBA" id="ARBA00004117"/>
    </source>
</evidence>
<dbReference type="Pfam" id="PF22692">
    <property type="entry name" value="LlgE_F_G_D1"/>
    <property type="match status" value="1"/>
</dbReference>
<dbReference type="PANTHER" id="PTHR30435">
    <property type="entry name" value="FLAGELLAR PROTEIN"/>
    <property type="match status" value="1"/>
</dbReference>
<gene>
    <name evidence="12" type="ORF">SU32_11820</name>
</gene>
<feature type="domain" description="Flagellar basal-body/hook protein C-terminal" evidence="10">
    <location>
        <begin position="215"/>
        <end position="258"/>
    </location>
</feature>
<dbReference type="RefSeq" id="WP_053999582.1">
    <property type="nucleotide sequence ID" value="NZ_JXMU01000017.1"/>
</dbReference>
<dbReference type="PATRIC" id="fig|1514904.3.peg.1207"/>
<dbReference type="GO" id="GO:0009426">
    <property type="term" value="C:bacterial-type flagellum basal body, distal rod"/>
    <property type="evidence" value="ECO:0007669"/>
    <property type="project" value="UniProtKB-UniRule"/>
</dbReference>
<accession>A0A0N0E730</accession>
<feature type="domain" description="Flagellar hook protein FlgE/F/G-like D1" evidence="11">
    <location>
        <begin position="96"/>
        <end position="159"/>
    </location>
</feature>
<comment type="similarity">
    <text evidence="2 8">Belongs to the flagella basal body rod proteins family.</text>
</comment>
<evidence type="ECO:0000256" key="6">
    <source>
        <dbReference type="ARBA" id="ARBA00032912"/>
    </source>
</evidence>
<evidence type="ECO:0000256" key="4">
    <source>
        <dbReference type="ARBA" id="ARBA00023143"/>
    </source>
</evidence>
<dbReference type="Proteomes" id="UP000038011">
    <property type="component" value="Unassembled WGS sequence"/>
</dbReference>
<dbReference type="InterPro" id="IPR019776">
    <property type="entry name" value="Flagellar_basal_body_rod_CS"/>
</dbReference>
<dbReference type="PANTHER" id="PTHR30435:SF19">
    <property type="entry name" value="FLAGELLAR BASAL-BODY ROD PROTEIN FLGG"/>
    <property type="match status" value="1"/>
</dbReference>
<proteinExistence type="inferred from homology"/>
<dbReference type="EMBL" id="JXMU01000017">
    <property type="protein sequence ID" value="KPB00705.1"/>
    <property type="molecule type" value="Genomic_DNA"/>
</dbReference>
<comment type="caution">
    <text evidence="12">The sequence shown here is derived from an EMBL/GenBank/DDBJ whole genome shotgun (WGS) entry which is preliminary data.</text>
</comment>
<feature type="domain" description="Flagellar basal body rod protein N-terminal" evidence="9">
    <location>
        <begin position="5"/>
        <end position="34"/>
    </location>
</feature>
<dbReference type="Pfam" id="PF06429">
    <property type="entry name" value="Flg_bbr_C"/>
    <property type="match status" value="1"/>
</dbReference>
<dbReference type="InterPro" id="IPR053967">
    <property type="entry name" value="LlgE_F_G-like_D1"/>
</dbReference>
<organism evidence="12 13">
    <name type="scientific">Ahrensia marina</name>
    <dbReference type="NCBI Taxonomy" id="1514904"/>
    <lineage>
        <taxon>Bacteria</taxon>
        <taxon>Pseudomonadati</taxon>
        <taxon>Pseudomonadota</taxon>
        <taxon>Alphaproteobacteria</taxon>
        <taxon>Hyphomicrobiales</taxon>
        <taxon>Ahrensiaceae</taxon>
        <taxon>Ahrensia</taxon>
    </lineage>
</organism>
<name>A0A0N0E730_9HYPH</name>
<dbReference type="InterPro" id="IPR037925">
    <property type="entry name" value="FlgE/F/G-like"/>
</dbReference>
<evidence type="ECO:0000259" key="10">
    <source>
        <dbReference type="Pfam" id="PF06429"/>
    </source>
</evidence>
<evidence type="ECO:0000256" key="8">
    <source>
        <dbReference type="RuleBase" id="RU362116"/>
    </source>
</evidence>
<reference evidence="12 13" key="1">
    <citation type="submission" date="2015-01" db="EMBL/GenBank/DDBJ databases">
        <title>Ahrensia donghaiensis sp. nov., a novel dimethylsulphoniopropionate-cleavage bacterium isolated from seawater and emended descriptions of the genus Ahrensia and Ahrensia kielensis.</title>
        <authorList>
            <person name="Liu J."/>
        </authorList>
    </citation>
    <scope>NUCLEOTIDE SEQUENCE [LARGE SCALE GENOMIC DNA]</scope>
    <source>
        <strain evidence="12 13">LZD062</strain>
    </source>
</reference>
<dbReference type="NCBIfam" id="TIGR03506">
    <property type="entry name" value="FlgEFG_subfam"/>
    <property type="match status" value="2"/>
</dbReference>
<comment type="subcellular location">
    <subcellularLocation>
        <location evidence="1 8">Bacterial flagellum basal body</location>
    </subcellularLocation>
</comment>
<dbReference type="InterPro" id="IPR010930">
    <property type="entry name" value="Flg_bb/hook_C_dom"/>
</dbReference>
<evidence type="ECO:0000313" key="13">
    <source>
        <dbReference type="Proteomes" id="UP000038011"/>
    </source>
</evidence>
<dbReference type="InterPro" id="IPR012834">
    <property type="entry name" value="FlgG_G_neg"/>
</dbReference>
<protein>
    <recommendedName>
        <fullName evidence="3 7">Flagellar basal-body rod protein FlgG</fullName>
    </recommendedName>
    <alternativeName>
        <fullName evidence="6 8">Distal rod protein</fullName>
    </alternativeName>
</protein>
<dbReference type="GO" id="GO:0071978">
    <property type="term" value="P:bacterial-type flagellum-dependent swarming motility"/>
    <property type="evidence" value="ECO:0007669"/>
    <property type="project" value="TreeGrafter"/>
</dbReference>
<keyword evidence="4 8" id="KW-0975">Bacterial flagellum</keyword>